<comment type="caution">
    <text evidence="2">The sequence shown here is derived from an EMBL/GenBank/DDBJ whole genome shotgun (WGS) entry which is preliminary data.</text>
</comment>
<feature type="transmembrane region" description="Helical" evidence="1">
    <location>
        <begin position="214"/>
        <end position="232"/>
    </location>
</feature>
<dbReference type="Pfam" id="PF11193">
    <property type="entry name" value="DUF2812"/>
    <property type="match status" value="1"/>
</dbReference>
<dbReference type="EMBL" id="SMBP01000007">
    <property type="protein sequence ID" value="TCU60404.1"/>
    <property type="molecule type" value="Genomic_DNA"/>
</dbReference>
<evidence type="ECO:0000313" key="3">
    <source>
        <dbReference type="Proteomes" id="UP000295773"/>
    </source>
</evidence>
<accession>A0A4R3TGR8</accession>
<name>A0A4R3TGR8_9FIRM</name>
<protein>
    <submittedName>
        <fullName evidence="2">Uncharacterized protein DUF2812</fullName>
    </submittedName>
</protein>
<feature type="transmembrane region" description="Helical" evidence="1">
    <location>
        <begin position="144"/>
        <end position="163"/>
    </location>
</feature>
<keyword evidence="1" id="KW-0812">Transmembrane</keyword>
<reference evidence="2 3" key="1">
    <citation type="submission" date="2019-03" db="EMBL/GenBank/DDBJ databases">
        <title>Genomic Encyclopedia of Type Strains, Phase IV (KMG-IV): sequencing the most valuable type-strain genomes for metagenomic binning, comparative biology and taxonomic classification.</title>
        <authorList>
            <person name="Goeker M."/>
        </authorList>
    </citation>
    <scope>NUCLEOTIDE SEQUENCE [LARGE SCALE GENOMIC DNA]</scope>
    <source>
        <strain evidence="2 3">DSM 29481</strain>
    </source>
</reference>
<feature type="transmembrane region" description="Helical" evidence="1">
    <location>
        <begin position="122"/>
        <end position="138"/>
    </location>
</feature>
<feature type="transmembrane region" description="Helical" evidence="1">
    <location>
        <begin position="184"/>
        <end position="202"/>
    </location>
</feature>
<dbReference type="SUPFAM" id="SSF103473">
    <property type="entry name" value="MFS general substrate transporter"/>
    <property type="match status" value="1"/>
</dbReference>
<keyword evidence="1" id="KW-0472">Membrane</keyword>
<dbReference type="RefSeq" id="WP_132224503.1">
    <property type="nucleotide sequence ID" value="NZ_JANKBG010000007.1"/>
</dbReference>
<dbReference type="InterPro" id="IPR036259">
    <property type="entry name" value="MFS_trans_sf"/>
</dbReference>
<proteinExistence type="predicted"/>
<gene>
    <name evidence="2" type="ORF">EDD61_107100</name>
</gene>
<keyword evidence="3" id="KW-1185">Reference proteome</keyword>
<dbReference type="AlphaFoldDB" id="A0A4R3TGR8"/>
<organism evidence="2 3">
    <name type="scientific">Longicatena caecimuris</name>
    <dbReference type="NCBI Taxonomy" id="1796635"/>
    <lineage>
        <taxon>Bacteria</taxon>
        <taxon>Bacillati</taxon>
        <taxon>Bacillota</taxon>
        <taxon>Erysipelotrichia</taxon>
        <taxon>Erysipelotrichales</taxon>
        <taxon>Erysipelotrichaceae</taxon>
        <taxon>Longicatena</taxon>
    </lineage>
</organism>
<evidence type="ECO:0000313" key="2">
    <source>
        <dbReference type="EMBL" id="TCU60404.1"/>
    </source>
</evidence>
<sequence length="248" mass="29019">MKEKRKTKQILCGGLAFCGEEEMEMLHAYALDGWIFRKFSGLSYVLYKEEPQDLIFSYDLNKVKKEDAQEYLDLFAAAGWEQITCNSSSTWFFMAKQGTPPLHSDHATLSEEYTGIGKTAKYLLLVLAFVSLFSFFLIKQAAIFMYLCAFGCGCIGGLFMLLIGTQFRKHKRKLCITMWNFQRSMCYCLGSLFIMLSMPFLSDIVPSLHILWRFLRLGAWMLFIATLFSMYWRYPLYRDHKEQYLFKK</sequence>
<dbReference type="InterPro" id="IPR021359">
    <property type="entry name" value="DUF2812"/>
</dbReference>
<dbReference type="Proteomes" id="UP000295773">
    <property type="component" value="Unassembled WGS sequence"/>
</dbReference>
<keyword evidence="1" id="KW-1133">Transmembrane helix</keyword>
<evidence type="ECO:0000256" key="1">
    <source>
        <dbReference type="SAM" id="Phobius"/>
    </source>
</evidence>